<evidence type="ECO:0000313" key="3">
    <source>
        <dbReference type="Proteomes" id="UP001367508"/>
    </source>
</evidence>
<sequence>MERTVEGKENSRKFLSHLEELLLRILSLGLNSGSPTRRSSHCRRKRKKLLLLQELGASDASADHGARKPPLPLQLVQPRTSVGSSLPSSQL</sequence>
<accession>A0AAN9KAM6</accession>
<organism evidence="2 3">
    <name type="scientific">Canavalia gladiata</name>
    <name type="common">Sword bean</name>
    <name type="synonym">Dolichos gladiatus</name>
    <dbReference type="NCBI Taxonomy" id="3824"/>
    <lineage>
        <taxon>Eukaryota</taxon>
        <taxon>Viridiplantae</taxon>
        <taxon>Streptophyta</taxon>
        <taxon>Embryophyta</taxon>
        <taxon>Tracheophyta</taxon>
        <taxon>Spermatophyta</taxon>
        <taxon>Magnoliopsida</taxon>
        <taxon>eudicotyledons</taxon>
        <taxon>Gunneridae</taxon>
        <taxon>Pentapetalae</taxon>
        <taxon>rosids</taxon>
        <taxon>fabids</taxon>
        <taxon>Fabales</taxon>
        <taxon>Fabaceae</taxon>
        <taxon>Papilionoideae</taxon>
        <taxon>50 kb inversion clade</taxon>
        <taxon>NPAAA clade</taxon>
        <taxon>indigoferoid/millettioid clade</taxon>
        <taxon>Phaseoleae</taxon>
        <taxon>Canavalia</taxon>
    </lineage>
</organism>
<proteinExistence type="predicted"/>
<dbReference type="AlphaFoldDB" id="A0AAN9KAM6"/>
<feature type="region of interest" description="Disordered" evidence="1">
    <location>
        <begin position="58"/>
        <end position="91"/>
    </location>
</feature>
<evidence type="ECO:0000313" key="2">
    <source>
        <dbReference type="EMBL" id="KAK7313977.1"/>
    </source>
</evidence>
<feature type="compositionally biased region" description="Polar residues" evidence="1">
    <location>
        <begin position="77"/>
        <end position="91"/>
    </location>
</feature>
<dbReference type="Proteomes" id="UP001367508">
    <property type="component" value="Unassembled WGS sequence"/>
</dbReference>
<evidence type="ECO:0000256" key="1">
    <source>
        <dbReference type="SAM" id="MobiDB-lite"/>
    </source>
</evidence>
<dbReference type="EMBL" id="JAYMYQ010000009">
    <property type="protein sequence ID" value="KAK7313977.1"/>
    <property type="molecule type" value="Genomic_DNA"/>
</dbReference>
<gene>
    <name evidence="2" type="ORF">VNO77_39184</name>
</gene>
<keyword evidence="3" id="KW-1185">Reference proteome</keyword>
<reference evidence="2 3" key="1">
    <citation type="submission" date="2024-01" db="EMBL/GenBank/DDBJ databases">
        <title>The genomes of 5 underutilized Papilionoideae crops provide insights into root nodulation and disease resistanc.</title>
        <authorList>
            <person name="Jiang F."/>
        </authorList>
    </citation>
    <scope>NUCLEOTIDE SEQUENCE [LARGE SCALE GENOMIC DNA]</scope>
    <source>
        <strain evidence="2">LVBAO_FW01</strain>
        <tissue evidence="2">Leaves</tissue>
    </source>
</reference>
<comment type="caution">
    <text evidence="2">The sequence shown here is derived from an EMBL/GenBank/DDBJ whole genome shotgun (WGS) entry which is preliminary data.</text>
</comment>
<name>A0AAN9KAM6_CANGL</name>
<protein>
    <submittedName>
        <fullName evidence="2">Uncharacterized protein</fullName>
    </submittedName>
</protein>